<dbReference type="EMBL" id="BAABHY010000001">
    <property type="protein sequence ID" value="GAA5107979.1"/>
    <property type="molecule type" value="Genomic_DNA"/>
</dbReference>
<evidence type="ECO:0000313" key="2">
    <source>
        <dbReference type="Proteomes" id="UP001500171"/>
    </source>
</evidence>
<dbReference type="Proteomes" id="UP001500171">
    <property type="component" value="Unassembled WGS sequence"/>
</dbReference>
<protein>
    <submittedName>
        <fullName evidence="1">Uncharacterized protein</fullName>
    </submittedName>
</protein>
<name>A0ABP9N3A3_9GAMM</name>
<comment type="caution">
    <text evidence="1">The sequence shown here is derived from an EMBL/GenBank/DDBJ whole genome shotgun (WGS) entry which is preliminary data.</text>
</comment>
<reference evidence="2" key="1">
    <citation type="journal article" date="2019" name="Int. J. Syst. Evol. Microbiol.">
        <title>The Global Catalogue of Microorganisms (GCM) 10K type strain sequencing project: providing services to taxonomists for standard genome sequencing and annotation.</title>
        <authorList>
            <consortium name="The Broad Institute Genomics Platform"/>
            <consortium name="The Broad Institute Genome Sequencing Center for Infectious Disease"/>
            <person name="Wu L."/>
            <person name="Ma J."/>
        </authorList>
    </citation>
    <scope>NUCLEOTIDE SEQUENCE [LARGE SCALE GENOMIC DNA]</scope>
    <source>
        <strain evidence="2">JCM 18050</strain>
    </source>
</reference>
<keyword evidence="2" id="KW-1185">Reference proteome</keyword>
<sequence>MSLASAKLIALFILKSLMLHKEKIIMIVLLKVWNRLSKLFVINPHEICVFKDIITTKSVCFL</sequence>
<organism evidence="1 2">
    <name type="scientific">Orbus sasakiae</name>
    <dbReference type="NCBI Taxonomy" id="1078475"/>
    <lineage>
        <taxon>Bacteria</taxon>
        <taxon>Pseudomonadati</taxon>
        <taxon>Pseudomonadota</taxon>
        <taxon>Gammaproteobacteria</taxon>
        <taxon>Orbales</taxon>
        <taxon>Orbaceae</taxon>
        <taxon>Orbus</taxon>
    </lineage>
</organism>
<proteinExistence type="predicted"/>
<accession>A0ABP9N3A3</accession>
<gene>
    <name evidence="1" type="ORF">GCM10023211_09710</name>
</gene>
<evidence type="ECO:0000313" key="1">
    <source>
        <dbReference type="EMBL" id="GAA5107979.1"/>
    </source>
</evidence>